<dbReference type="PROSITE" id="PS50007">
    <property type="entry name" value="PIPLC_X_DOMAIN"/>
    <property type="match status" value="1"/>
</dbReference>
<dbReference type="InterPro" id="IPR017946">
    <property type="entry name" value="PLC-like_Pdiesterase_TIM-brl"/>
</dbReference>
<dbReference type="PANTHER" id="PTHR13593">
    <property type="match status" value="1"/>
</dbReference>
<feature type="domain" description="Phosphatidylinositol-specific phospholipase C X" evidence="1">
    <location>
        <begin position="22"/>
        <end position="183"/>
    </location>
</feature>
<protein>
    <submittedName>
        <fullName evidence="2">Phosphatidylinositol-specific phospholipase C, X domain containing 1</fullName>
    </submittedName>
</protein>
<dbReference type="GO" id="GO:0006629">
    <property type="term" value="P:lipid metabolic process"/>
    <property type="evidence" value="ECO:0007669"/>
    <property type="project" value="InterPro"/>
</dbReference>
<dbReference type="AlphaFoldDB" id="A0A8C4SPU1"/>
<dbReference type="RefSeq" id="XP_028655843.1">
    <property type="nucleotide sequence ID" value="XM_028800010.2"/>
</dbReference>
<dbReference type="Gene3D" id="3.20.20.190">
    <property type="entry name" value="Phosphatidylinositol (PI) phosphodiesterase"/>
    <property type="match status" value="1"/>
</dbReference>
<dbReference type="Proteomes" id="UP000694620">
    <property type="component" value="Chromosome 4"/>
</dbReference>
<name>A0A8C4SPU1_ERPCA</name>
<dbReference type="InterPro" id="IPR000909">
    <property type="entry name" value="PLipase_C_PInositol-sp_X_dom"/>
</dbReference>
<dbReference type="Ensembl" id="ENSECRT00000020308.1">
    <property type="protein sequence ID" value="ENSECRP00000019886.1"/>
    <property type="gene ID" value="ENSECRG00000013340.1"/>
</dbReference>
<dbReference type="OrthoDB" id="1046782at2759"/>
<gene>
    <name evidence="2" type="primary">LOC114650403</name>
</gene>
<sequence>MTINGLLKGLQMDRWMSQLPDELMDVPLYNLAIPGSHNSITYCLDTSHASPVDLTQPVIVKKLDKYAKPVFRPFLYKWSVTQESTVLQQLDAGVRYFDLRIAHKLSDNSCNLYFYHGVHTTVTVEMVLNEISTWLEEHKREVVILSFSHFLCFNQQLHKHLIQLVQTVFHKRLCPRNGEVTLRNMTEHGHQLIVAYDHRDMTDLCDYLWDHIPYWWGNKCEAEALIQELERRKQCGRPGRFFVAGINLTVDAKHLILNPRQCLKDMVMQTYPVLLKWLVKQLPGSGHSSINIIAGDFVSDTQLAPTVITLNEALLNRMSSQ</sequence>
<organism evidence="2 3">
    <name type="scientific">Erpetoichthys calabaricus</name>
    <name type="common">Rope fish</name>
    <name type="synonym">Calamoichthys calabaricus</name>
    <dbReference type="NCBI Taxonomy" id="27687"/>
    <lineage>
        <taxon>Eukaryota</taxon>
        <taxon>Metazoa</taxon>
        <taxon>Chordata</taxon>
        <taxon>Craniata</taxon>
        <taxon>Vertebrata</taxon>
        <taxon>Euteleostomi</taxon>
        <taxon>Actinopterygii</taxon>
        <taxon>Polypteriformes</taxon>
        <taxon>Polypteridae</taxon>
        <taxon>Erpetoichthys</taxon>
    </lineage>
</organism>
<reference evidence="2" key="1">
    <citation type="submission" date="2021-06" db="EMBL/GenBank/DDBJ databases">
        <authorList>
            <consortium name="Wellcome Sanger Institute Data Sharing"/>
        </authorList>
    </citation>
    <scope>NUCLEOTIDE SEQUENCE [LARGE SCALE GENOMIC DNA]</scope>
</reference>
<dbReference type="GeneTree" id="ENSGT00940000165420"/>
<reference evidence="2" key="2">
    <citation type="submission" date="2025-08" db="UniProtKB">
        <authorList>
            <consortium name="Ensembl"/>
        </authorList>
    </citation>
    <scope>IDENTIFICATION</scope>
</reference>
<dbReference type="SMART" id="SM00148">
    <property type="entry name" value="PLCXc"/>
    <property type="match status" value="1"/>
</dbReference>
<dbReference type="RefSeq" id="XP_051783054.1">
    <property type="nucleotide sequence ID" value="XM_051927094.1"/>
</dbReference>
<dbReference type="InterPro" id="IPR042158">
    <property type="entry name" value="PLCXD1/2/3"/>
</dbReference>
<dbReference type="GO" id="GO:0008081">
    <property type="term" value="F:phosphoric diester hydrolase activity"/>
    <property type="evidence" value="ECO:0007669"/>
    <property type="project" value="InterPro"/>
</dbReference>
<dbReference type="InterPro" id="IPR051057">
    <property type="entry name" value="PI-PLC_domain"/>
</dbReference>
<reference evidence="2" key="3">
    <citation type="submission" date="2025-09" db="UniProtKB">
        <authorList>
            <consortium name="Ensembl"/>
        </authorList>
    </citation>
    <scope>IDENTIFICATION</scope>
</reference>
<evidence type="ECO:0000313" key="3">
    <source>
        <dbReference type="Proteomes" id="UP000694620"/>
    </source>
</evidence>
<keyword evidence="3" id="KW-1185">Reference proteome</keyword>
<dbReference type="Pfam" id="PF00388">
    <property type="entry name" value="PI-PLC-X"/>
    <property type="match status" value="1"/>
</dbReference>
<dbReference type="CDD" id="cd08616">
    <property type="entry name" value="PI-PLCXD1c"/>
    <property type="match status" value="1"/>
</dbReference>
<accession>A0A8C4SPU1</accession>
<dbReference type="PANTHER" id="PTHR13593:SF131">
    <property type="entry name" value="PI-PLC X DOMAIN-CONTAINING PROTEIN 1"/>
    <property type="match status" value="1"/>
</dbReference>
<dbReference type="SUPFAM" id="SSF51695">
    <property type="entry name" value="PLC-like phosphodiesterases"/>
    <property type="match status" value="1"/>
</dbReference>
<proteinExistence type="predicted"/>
<dbReference type="GeneID" id="114650403"/>
<evidence type="ECO:0000259" key="1">
    <source>
        <dbReference type="SMART" id="SM00148"/>
    </source>
</evidence>
<evidence type="ECO:0000313" key="2">
    <source>
        <dbReference type="Ensembl" id="ENSECRP00000019886.1"/>
    </source>
</evidence>